<dbReference type="EMBL" id="JAOB01000006">
    <property type="protein sequence ID" value="EUA76436.1"/>
    <property type="molecule type" value="Genomic_DNA"/>
</dbReference>
<accession>X8E8A3</accession>
<feature type="region of interest" description="Disordered" evidence="1">
    <location>
        <begin position="39"/>
        <end position="59"/>
    </location>
</feature>
<dbReference type="AlphaFoldDB" id="X8E8A3"/>
<proteinExistence type="predicted"/>
<protein>
    <submittedName>
        <fullName evidence="2">Uncharacterized protein</fullName>
    </submittedName>
</protein>
<sequence>MVHGRHCRILLTGISAQRRDDEIKGQFLDTIHSGRRTWALQSKWKGSPSRSDRRGSGKT</sequence>
<organism evidence="2">
    <name type="scientific">Mycobacterium xenopi 4042</name>
    <dbReference type="NCBI Taxonomy" id="1299334"/>
    <lineage>
        <taxon>Bacteria</taxon>
        <taxon>Bacillati</taxon>
        <taxon>Actinomycetota</taxon>
        <taxon>Actinomycetes</taxon>
        <taxon>Mycobacteriales</taxon>
        <taxon>Mycobacteriaceae</taxon>
        <taxon>Mycobacterium</taxon>
    </lineage>
</organism>
<feature type="compositionally biased region" description="Basic and acidic residues" evidence="1">
    <location>
        <begin position="50"/>
        <end position="59"/>
    </location>
</feature>
<comment type="caution">
    <text evidence="2">The sequence shown here is derived from an EMBL/GenBank/DDBJ whole genome shotgun (WGS) entry which is preliminary data.</text>
</comment>
<name>X8E8A3_MYCXE</name>
<reference evidence="2" key="1">
    <citation type="submission" date="2014-01" db="EMBL/GenBank/DDBJ databases">
        <authorList>
            <person name="Brown-Elliot B."/>
            <person name="Wallace R."/>
            <person name="Lenaerts A."/>
            <person name="Ordway D."/>
            <person name="DeGroote M.A."/>
            <person name="Parker T."/>
            <person name="Sizemore C."/>
            <person name="Tallon L.J."/>
            <person name="Sadzewicz L.K."/>
            <person name="Sengamalay N."/>
            <person name="Fraser C.M."/>
            <person name="Hine E."/>
            <person name="Shefchek K.A."/>
            <person name="Das S.P."/>
            <person name="Tettelin H."/>
        </authorList>
    </citation>
    <scope>NUCLEOTIDE SEQUENCE [LARGE SCALE GENOMIC DNA]</scope>
    <source>
        <strain evidence="2">4042</strain>
    </source>
</reference>
<evidence type="ECO:0000313" key="2">
    <source>
        <dbReference type="EMBL" id="EUA76436.1"/>
    </source>
</evidence>
<evidence type="ECO:0000256" key="1">
    <source>
        <dbReference type="SAM" id="MobiDB-lite"/>
    </source>
</evidence>
<gene>
    <name evidence="2" type="ORF">I553_7331</name>
</gene>